<evidence type="ECO:0000256" key="2">
    <source>
        <dbReference type="ARBA" id="ARBA00022801"/>
    </source>
</evidence>
<dbReference type="Proteomes" id="UP000240974">
    <property type="component" value="Unassembled WGS sequence"/>
</dbReference>
<keyword evidence="1 5" id="KW-0645">Protease</keyword>
<dbReference type="EMBL" id="PYLQ01000003">
    <property type="protein sequence ID" value="PST42694.1"/>
    <property type="molecule type" value="Genomic_DNA"/>
</dbReference>
<dbReference type="InterPro" id="IPR001539">
    <property type="entry name" value="Peptidase_U32"/>
</dbReference>
<dbReference type="Pfam" id="PF01136">
    <property type="entry name" value="Peptidase_U32"/>
    <property type="match status" value="1"/>
</dbReference>
<name>A0A2T3G585_9FIRM</name>
<dbReference type="AlphaFoldDB" id="A0A2T3G585"/>
<feature type="domain" description="Peptidase family U32 C-terminal" evidence="4">
    <location>
        <begin position="329"/>
        <end position="410"/>
    </location>
</feature>
<keyword evidence="6" id="KW-1185">Reference proteome</keyword>
<dbReference type="GO" id="GO:0008233">
    <property type="term" value="F:peptidase activity"/>
    <property type="evidence" value="ECO:0007669"/>
    <property type="project" value="UniProtKB-KW"/>
</dbReference>
<proteinExistence type="inferred from homology"/>
<comment type="caution">
    <text evidence="5">The sequence shown here is derived from an EMBL/GenBank/DDBJ whole genome shotgun (WGS) entry which is preliminary data.</text>
</comment>
<comment type="similarity">
    <text evidence="3">Belongs to the peptidase U32 family.</text>
</comment>
<keyword evidence="2" id="KW-0378">Hydrolase</keyword>
<dbReference type="GO" id="GO:0006508">
    <property type="term" value="P:proteolysis"/>
    <property type="evidence" value="ECO:0007669"/>
    <property type="project" value="UniProtKB-KW"/>
</dbReference>
<sequence length="417" mass="48192">MREVSQVINGKRVIVKKPELLAPAGNLEKLKVAILYGADAVFIGGKEFSLRSSASNFSLDDIKEAVEFAHAHRAAIHVTCNIILHEDNLEGLEDYLLKLDEIGVDAIIVADPYIMSLAKKLNLKLEVHVSTQLSTMNTSAIRFYENLGVDRVVFAREVDYQDLKEVREKVDIDLEYFIHGAMCIHYSGRCMLSNYFSRRDANRGGCSQSCRWYYDIFEKDQQLNHDEIVPFSMSSKDMSLVDELPKLIELGVDSFKIEGRMKSLHYIATVVSTYRKLIDTYCADPDHFNKEGYRREIEKAANRALCTGFFKDFPDSQYQLYNQRDEHPTQDFCARVLHYDASKQEAMIEQRNYFKVGDTIEFFSPHHENILIQVKEIYNEDREAVEVANHPMEILYLKCDQPLFEFDMGRKVILDEK</sequence>
<dbReference type="PANTHER" id="PTHR30217">
    <property type="entry name" value="PEPTIDASE U32 FAMILY"/>
    <property type="match status" value="1"/>
</dbReference>
<evidence type="ECO:0000259" key="4">
    <source>
        <dbReference type="Pfam" id="PF16325"/>
    </source>
</evidence>
<evidence type="ECO:0000256" key="3">
    <source>
        <dbReference type="ARBA" id="ARBA00038374"/>
    </source>
</evidence>
<gene>
    <name evidence="5" type="ORF">C7U54_03270</name>
</gene>
<evidence type="ECO:0000313" key="6">
    <source>
        <dbReference type="Proteomes" id="UP000240974"/>
    </source>
</evidence>
<dbReference type="InterPro" id="IPR032525">
    <property type="entry name" value="Peptidase_U32_C"/>
</dbReference>
<reference evidence="5 6" key="1">
    <citation type="journal article" date="2019" name="Int. J. Syst. Evol. Microbiol.">
        <title>Faecalibacillus intestinalis gen. nov., sp. nov. and Faecalibacillus faecis sp. nov., isolated from human faeces.</title>
        <authorList>
            <person name="Seo B."/>
            <person name="Jeon K."/>
            <person name="Baek I."/>
            <person name="Lee Y.M."/>
            <person name="Baek K."/>
            <person name="Ko G."/>
        </authorList>
    </citation>
    <scope>NUCLEOTIDE SEQUENCE [LARGE SCALE GENOMIC DNA]</scope>
    <source>
        <strain evidence="5 6">SNUG30099</strain>
    </source>
</reference>
<evidence type="ECO:0000256" key="1">
    <source>
        <dbReference type="ARBA" id="ARBA00022670"/>
    </source>
</evidence>
<organism evidence="5 6">
    <name type="scientific">Faecalibacillus intestinalis</name>
    <dbReference type="NCBI Taxonomy" id="1982626"/>
    <lineage>
        <taxon>Bacteria</taxon>
        <taxon>Bacillati</taxon>
        <taxon>Bacillota</taxon>
        <taxon>Erysipelotrichia</taxon>
        <taxon>Erysipelotrichales</taxon>
        <taxon>Coprobacillaceae</taxon>
        <taxon>Faecalibacillus</taxon>
    </lineage>
</organism>
<evidence type="ECO:0000313" key="5">
    <source>
        <dbReference type="EMBL" id="PST42694.1"/>
    </source>
</evidence>
<dbReference type="Pfam" id="PF16325">
    <property type="entry name" value="Peptidase_U32_C"/>
    <property type="match status" value="1"/>
</dbReference>
<protein>
    <submittedName>
        <fullName evidence="5">Collagenase-like protease</fullName>
    </submittedName>
</protein>
<accession>A0A2T3G585</accession>
<dbReference type="RefSeq" id="WP_107029300.1">
    <property type="nucleotide sequence ID" value="NZ_PYLQ01000003.1"/>
</dbReference>
<dbReference type="InterPro" id="IPR051454">
    <property type="entry name" value="RNA/ubiquinone_mod_enzymes"/>
</dbReference>
<dbReference type="PANTHER" id="PTHR30217:SF6">
    <property type="entry name" value="TRNA HYDROXYLATION PROTEIN P"/>
    <property type="match status" value="1"/>
</dbReference>
<dbReference type="PROSITE" id="PS01276">
    <property type="entry name" value="PEPTIDASE_U32"/>
    <property type="match status" value="1"/>
</dbReference>
<dbReference type="Gene3D" id="2.40.30.10">
    <property type="entry name" value="Translation factors"/>
    <property type="match status" value="1"/>
</dbReference>